<dbReference type="InterPro" id="IPR006094">
    <property type="entry name" value="Oxid_FAD_bind_N"/>
</dbReference>
<feature type="domain" description="FAD-binding PCMH-type" evidence="5">
    <location>
        <begin position="55"/>
        <end position="234"/>
    </location>
</feature>
<keyword evidence="3" id="KW-0274">FAD</keyword>
<dbReference type="PROSITE" id="PS51387">
    <property type="entry name" value="FAD_PCMH"/>
    <property type="match status" value="1"/>
</dbReference>
<dbReference type="RefSeq" id="WP_045296583.1">
    <property type="nucleotide sequence ID" value="NZ_JYJA01000021.1"/>
</dbReference>
<dbReference type="EC" id="1.-.-.-" evidence="6"/>
<keyword evidence="2" id="KW-0285">Flavoprotein</keyword>
<evidence type="ECO:0000256" key="4">
    <source>
        <dbReference type="ARBA" id="ARBA00023002"/>
    </source>
</evidence>
<organism evidence="6 7">
    <name type="scientific">Microbacterium trichothecenolyticum</name>
    <name type="common">Aureobacterium trichothecenolyticum</name>
    <dbReference type="NCBI Taxonomy" id="69370"/>
    <lineage>
        <taxon>Bacteria</taxon>
        <taxon>Bacillati</taxon>
        <taxon>Actinomycetota</taxon>
        <taxon>Actinomycetes</taxon>
        <taxon>Micrococcales</taxon>
        <taxon>Microbacteriaceae</taxon>
        <taxon>Microbacterium</taxon>
    </lineage>
</organism>
<evidence type="ECO:0000256" key="1">
    <source>
        <dbReference type="ARBA" id="ARBA00001974"/>
    </source>
</evidence>
<dbReference type="Gene3D" id="3.30.465.10">
    <property type="match status" value="1"/>
</dbReference>
<dbReference type="InterPro" id="IPR016169">
    <property type="entry name" value="FAD-bd_PCMH_sub2"/>
</dbReference>
<dbReference type="InterPro" id="IPR004113">
    <property type="entry name" value="FAD-bd_oxidored_4_C"/>
</dbReference>
<protein>
    <submittedName>
        <fullName evidence="6">Putative FAD-linked oxidoreductase</fullName>
        <ecNumber evidence="6">1.-.-.-</ecNumber>
    </submittedName>
</protein>
<evidence type="ECO:0000256" key="2">
    <source>
        <dbReference type="ARBA" id="ARBA00022630"/>
    </source>
</evidence>
<dbReference type="InterPro" id="IPR036318">
    <property type="entry name" value="FAD-bd_PCMH-like_sf"/>
</dbReference>
<dbReference type="GO" id="GO:0016491">
    <property type="term" value="F:oxidoreductase activity"/>
    <property type="evidence" value="ECO:0007669"/>
    <property type="project" value="UniProtKB-KW"/>
</dbReference>
<dbReference type="Gene3D" id="3.30.70.2740">
    <property type="match status" value="1"/>
</dbReference>
<dbReference type="EMBL" id="JYJA01000021">
    <property type="protein sequence ID" value="KJL45070.1"/>
    <property type="molecule type" value="Genomic_DNA"/>
</dbReference>
<dbReference type="InterPro" id="IPR051914">
    <property type="entry name" value="FAD-linked_OxidoTrans_Type4"/>
</dbReference>
<dbReference type="Pfam" id="PF01565">
    <property type="entry name" value="FAD_binding_4"/>
    <property type="match status" value="1"/>
</dbReference>
<dbReference type="SUPFAM" id="SSF55103">
    <property type="entry name" value="FAD-linked oxidases, C-terminal domain"/>
    <property type="match status" value="1"/>
</dbReference>
<dbReference type="PANTHER" id="PTHR42934:SF2">
    <property type="entry name" value="GLYCOLATE OXIDASE SUBUNIT GLCD"/>
    <property type="match status" value="1"/>
</dbReference>
<dbReference type="InterPro" id="IPR016164">
    <property type="entry name" value="FAD-linked_Oxase-like_C"/>
</dbReference>
<gene>
    <name evidence="6" type="ORF">RS82_00419</name>
</gene>
<dbReference type="PANTHER" id="PTHR42934">
    <property type="entry name" value="GLYCOLATE OXIDASE SUBUNIT GLCD"/>
    <property type="match status" value="1"/>
</dbReference>
<sequence length="474" mass="49209">MAATAPVSEPTSRISALADVLDDLAANFPNIAVLAPSVETIAYLDDAATRRARGDAASGPAVAFPATTEEVQEVVRAAARHGVTIVPRGAGTGLSGGASATAAQLVISTERLDRIVEVAPLDEVAVVEPGVLNAALNEHLAAWGLFYAPDPASYEISTIGGNVATNAGGLRCAKYGVTRESVLALDVVLADGELITVGHRSIKGVTGLDLVSLFVGSEGVLGIVVRVTVRLRPIPVARRTVSAFFDTTAAGASALSAITRSSVRPAVIEFLDGRTLANIDQHRGTDLRIRGGSLLLIELDGYGIDEQFTDLRDALEAVGGRVTQETDAAGQALWALRRGGRGFDERSWFAGGDIAVPKSRIPDVYAALPELEHRFGVEIGAVAHAGDGNLHPVITKPIPDGADPLVPPAELHEASDELARLALSLGGTVSGEHGIGTVKRELAALELSSRSREAQLAVKAAFDPFDVLNPGKAL</sequence>
<dbReference type="InterPro" id="IPR016166">
    <property type="entry name" value="FAD-bd_PCMH"/>
</dbReference>
<dbReference type="Gene3D" id="1.10.45.10">
    <property type="entry name" value="Vanillyl-alcohol Oxidase, Chain A, domain 4"/>
    <property type="match status" value="1"/>
</dbReference>
<evidence type="ECO:0000313" key="7">
    <source>
        <dbReference type="Proteomes" id="UP000034098"/>
    </source>
</evidence>
<evidence type="ECO:0000256" key="3">
    <source>
        <dbReference type="ARBA" id="ARBA00022827"/>
    </source>
</evidence>
<dbReference type="Pfam" id="PF02913">
    <property type="entry name" value="FAD-oxidase_C"/>
    <property type="match status" value="1"/>
</dbReference>
<comment type="caution">
    <text evidence="6">The sequence shown here is derived from an EMBL/GenBank/DDBJ whole genome shotgun (WGS) entry which is preliminary data.</text>
</comment>
<evidence type="ECO:0000313" key="6">
    <source>
        <dbReference type="EMBL" id="KJL45070.1"/>
    </source>
</evidence>
<dbReference type="AlphaFoldDB" id="A0A0M2HEL0"/>
<reference evidence="6 7" key="1">
    <citation type="submission" date="2015-02" db="EMBL/GenBank/DDBJ databases">
        <title>Draft genome sequences of ten Microbacterium spp. with emphasis on heavy metal contaminated environments.</title>
        <authorList>
            <person name="Corretto E."/>
        </authorList>
    </citation>
    <scope>NUCLEOTIDE SEQUENCE [LARGE SCALE GENOMIC DNA]</scope>
    <source>
        <strain evidence="6 7">DSM 8608</strain>
    </source>
</reference>
<dbReference type="SUPFAM" id="SSF56176">
    <property type="entry name" value="FAD-binding/transporter-associated domain-like"/>
    <property type="match status" value="1"/>
</dbReference>
<dbReference type="InterPro" id="IPR016171">
    <property type="entry name" value="Vanillyl_alc_oxidase_C-sub2"/>
</dbReference>
<name>A0A0M2HEL0_MICTR</name>
<keyword evidence="4 6" id="KW-0560">Oxidoreductase</keyword>
<dbReference type="PATRIC" id="fig|69370.6.peg.440"/>
<comment type="cofactor">
    <cofactor evidence="1">
        <name>FAD</name>
        <dbReference type="ChEBI" id="CHEBI:57692"/>
    </cofactor>
</comment>
<dbReference type="Proteomes" id="UP000034098">
    <property type="component" value="Unassembled WGS sequence"/>
</dbReference>
<proteinExistence type="predicted"/>
<dbReference type="OrthoDB" id="9811557at2"/>
<keyword evidence="7" id="KW-1185">Reference proteome</keyword>
<evidence type="ECO:0000259" key="5">
    <source>
        <dbReference type="PROSITE" id="PS51387"/>
    </source>
</evidence>
<dbReference type="GO" id="GO:0071949">
    <property type="term" value="F:FAD binding"/>
    <property type="evidence" value="ECO:0007669"/>
    <property type="project" value="InterPro"/>
</dbReference>
<accession>A0A0M2HEL0</accession>